<keyword evidence="1" id="KW-0472">Membrane</keyword>
<organism evidence="2 3">
    <name type="scientific">Nitzschia inconspicua</name>
    <dbReference type="NCBI Taxonomy" id="303405"/>
    <lineage>
        <taxon>Eukaryota</taxon>
        <taxon>Sar</taxon>
        <taxon>Stramenopiles</taxon>
        <taxon>Ochrophyta</taxon>
        <taxon>Bacillariophyta</taxon>
        <taxon>Bacillariophyceae</taxon>
        <taxon>Bacillariophycidae</taxon>
        <taxon>Bacillariales</taxon>
        <taxon>Bacillariaceae</taxon>
        <taxon>Nitzschia</taxon>
    </lineage>
</organism>
<feature type="transmembrane region" description="Helical" evidence="1">
    <location>
        <begin position="306"/>
        <end position="326"/>
    </location>
</feature>
<comment type="caution">
    <text evidence="2">The sequence shown here is derived from an EMBL/GenBank/DDBJ whole genome shotgun (WGS) entry which is preliminary data.</text>
</comment>
<dbReference type="OrthoDB" id="42572at2759"/>
<keyword evidence="1" id="KW-0812">Transmembrane</keyword>
<gene>
    <name evidence="2" type="ORF">IV203_019515</name>
</gene>
<evidence type="ECO:0000313" key="2">
    <source>
        <dbReference type="EMBL" id="KAG7370945.1"/>
    </source>
</evidence>
<name>A0A9K3Q5D8_9STRA</name>
<evidence type="ECO:0000313" key="3">
    <source>
        <dbReference type="Proteomes" id="UP000693970"/>
    </source>
</evidence>
<accession>A0A9K3Q5D8</accession>
<keyword evidence="1" id="KW-1133">Transmembrane helix</keyword>
<feature type="transmembrane region" description="Helical" evidence="1">
    <location>
        <begin position="176"/>
        <end position="197"/>
    </location>
</feature>
<feature type="transmembrane region" description="Helical" evidence="1">
    <location>
        <begin position="484"/>
        <end position="504"/>
    </location>
</feature>
<sequence>MQRCASKRSGGDSSVKVLLFVVVALVSVVDGAAFVTHSFTGRSQLLVPTTRQWIEPPSSTSVWCSNEIDSYDIDSIWLSHHDVVTPLLPALGSSLIMLTIVGLLYMWEESVEWMRESVPKTIKPVVDSILAEIGGLGFIGLILQSVLGNGAVKEGLEGLSMAFFQEKDILVENFEFLHTAFFQVGIGFFIAAGAMTVEGIKKLNEIKTVEGLEVDAATGACLVTPKVLCKYIPVKETNQNGIPGGNVLWDELFMKKEERAGRVLLIRMQLMKLFPHLQETFRVETVVQASFAQNLYKVVELSPLTWIYLIPALSLANALDLSHDVINSGSPNAADSVGYFFSTPSVFGPSLLSVTLSVVWGVWNCWKLTKIKYMIMPRLGKNAISGETEVLPPLMDSKSCRQAFHSSPIWVRPIERIWSKPAITPLDELFGEAGGSGMKMYQTSIKYQTWLCLTHIVFFGTQIFPRDIVAIWTGATVGDPDHLIPELLAYSIFVLASLVQLSVVSPRAFWNFCLIQSLEEEASKKLLVLSGNDRVPEQLNGSGSILIAEPEGDTLKA</sequence>
<evidence type="ECO:0000256" key="1">
    <source>
        <dbReference type="SAM" id="Phobius"/>
    </source>
</evidence>
<reference evidence="2" key="2">
    <citation type="submission" date="2021-04" db="EMBL/GenBank/DDBJ databases">
        <authorList>
            <person name="Podell S."/>
        </authorList>
    </citation>
    <scope>NUCLEOTIDE SEQUENCE</scope>
    <source>
        <strain evidence="2">Hildebrandi</strain>
    </source>
</reference>
<keyword evidence="3" id="KW-1185">Reference proteome</keyword>
<feature type="transmembrane region" description="Helical" evidence="1">
    <location>
        <begin position="87"/>
        <end position="107"/>
    </location>
</feature>
<feature type="transmembrane region" description="Helical" evidence="1">
    <location>
        <begin position="128"/>
        <end position="147"/>
    </location>
</feature>
<proteinExistence type="predicted"/>
<feature type="transmembrane region" description="Helical" evidence="1">
    <location>
        <begin position="346"/>
        <end position="366"/>
    </location>
</feature>
<reference evidence="2" key="1">
    <citation type="journal article" date="2021" name="Sci. Rep.">
        <title>Diploid genomic architecture of Nitzschia inconspicua, an elite biomass production diatom.</title>
        <authorList>
            <person name="Oliver A."/>
            <person name="Podell S."/>
            <person name="Pinowska A."/>
            <person name="Traller J.C."/>
            <person name="Smith S.R."/>
            <person name="McClure R."/>
            <person name="Beliaev A."/>
            <person name="Bohutskyi P."/>
            <person name="Hill E.A."/>
            <person name="Rabines A."/>
            <person name="Zheng H."/>
            <person name="Allen L.Z."/>
            <person name="Kuo A."/>
            <person name="Grigoriev I.V."/>
            <person name="Allen A.E."/>
            <person name="Hazlebeck D."/>
            <person name="Allen E.E."/>
        </authorList>
    </citation>
    <scope>NUCLEOTIDE SEQUENCE</scope>
    <source>
        <strain evidence="2">Hildebrandi</strain>
    </source>
</reference>
<protein>
    <submittedName>
        <fullName evidence="2">Uncharacterized protein</fullName>
    </submittedName>
</protein>
<dbReference type="Proteomes" id="UP000693970">
    <property type="component" value="Unassembled WGS sequence"/>
</dbReference>
<feature type="transmembrane region" description="Helical" evidence="1">
    <location>
        <begin position="447"/>
        <end position="464"/>
    </location>
</feature>
<dbReference type="EMBL" id="JAGRRH010000004">
    <property type="protein sequence ID" value="KAG7370945.1"/>
    <property type="molecule type" value="Genomic_DNA"/>
</dbReference>
<dbReference type="AlphaFoldDB" id="A0A9K3Q5D8"/>